<name>A0A699Z8B5_HAELA</name>
<feature type="compositionally biased region" description="Basic and acidic residues" evidence="1">
    <location>
        <begin position="28"/>
        <end position="52"/>
    </location>
</feature>
<feature type="non-terminal residue" evidence="2">
    <location>
        <position position="1"/>
    </location>
</feature>
<keyword evidence="3" id="KW-1185">Reference proteome</keyword>
<feature type="non-terminal residue" evidence="2">
    <location>
        <position position="86"/>
    </location>
</feature>
<evidence type="ECO:0000313" key="3">
    <source>
        <dbReference type="Proteomes" id="UP000485058"/>
    </source>
</evidence>
<comment type="caution">
    <text evidence="2">The sequence shown here is derived from an EMBL/GenBank/DDBJ whole genome shotgun (WGS) entry which is preliminary data.</text>
</comment>
<dbReference type="Proteomes" id="UP000485058">
    <property type="component" value="Unassembled WGS sequence"/>
</dbReference>
<dbReference type="AlphaFoldDB" id="A0A699Z8B5"/>
<evidence type="ECO:0000256" key="1">
    <source>
        <dbReference type="SAM" id="MobiDB-lite"/>
    </source>
</evidence>
<feature type="region of interest" description="Disordered" evidence="1">
    <location>
        <begin position="20"/>
        <end position="52"/>
    </location>
</feature>
<evidence type="ECO:0000313" key="2">
    <source>
        <dbReference type="EMBL" id="GFH18897.1"/>
    </source>
</evidence>
<proteinExistence type="predicted"/>
<protein>
    <submittedName>
        <fullName evidence="2">Uncharacterized protein</fullName>
    </submittedName>
</protein>
<organism evidence="2 3">
    <name type="scientific">Haematococcus lacustris</name>
    <name type="common">Green alga</name>
    <name type="synonym">Haematococcus pluvialis</name>
    <dbReference type="NCBI Taxonomy" id="44745"/>
    <lineage>
        <taxon>Eukaryota</taxon>
        <taxon>Viridiplantae</taxon>
        <taxon>Chlorophyta</taxon>
        <taxon>core chlorophytes</taxon>
        <taxon>Chlorophyceae</taxon>
        <taxon>CS clade</taxon>
        <taxon>Chlamydomonadales</taxon>
        <taxon>Haematococcaceae</taxon>
        <taxon>Haematococcus</taxon>
    </lineage>
</organism>
<sequence length="86" mass="9599">MQRGLVQRALGSWQNRVSLHRLPTTGPRLRESPSRPASRDGETSDEINSRRLSESEAVAARVEYVEDVSSLHAVLDTARDMLVVLD</sequence>
<gene>
    <name evidence="2" type="ORF">HaLaN_15769</name>
</gene>
<reference evidence="2 3" key="1">
    <citation type="submission" date="2020-02" db="EMBL/GenBank/DDBJ databases">
        <title>Draft genome sequence of Haematococcus lacustris strain NIES-144.</title>
        <authorList>
            <person name="Morimoto D."/>
            <person name="Nakagawa S."/>
            <person name="Yoshida T."/>
            <person name="Sawayama S."/>
        </authorList>
    </citation>
    <scope>NUCLEOTIDE SEQUENCE [LARGE SCALE GENOMIC DNA]</scope>
    <source>
        <strain evidence="2 3">NIES-144</strain>
    </source>
</reference>
<accession>A0A699Z8B5</accession>
<dbReference type="EMBL" id="BLLF01001376">
    <property type="protein sequence ID" value="GFH18897.1"/>
    <property type="molecule type" value="Genomic_DNA"/>
</dbReference>